<accession>A0A6P2KU74</accession>
<sequence>MDAANSRPNLNAFASPIVTTAAVAVSRPTPGIAPMACALKSVLIHCLSRCSMRVICSSRCVKAAHCSWRVSISGAATWSPTRSRTAAIFASKARRPAGMTSPYSPKSLRMQLIWEVQNFTSCWRSRCKASTACCASLFTATLLRGCCTASQIARASAATFLLPMLNALATRGAIRRTWCPSLLSDRAQCCEPPHASTPIMHDSRLAKYSRKFARLSDLLMISPLFGAM</sequence>
<evidence type="ECO:0000313" key="1">
    <source>
        <dbReference type="EMBL" id="VWB58237.1"/>
    </source>
</evidence>
<dbReference type="EMBL" id="CABVQC010000015">
    <property type="protein sequence ID" value="VWB58237.1"/>
    <property type="molecule type" value="Genomic_DNA"/>
</dbReference>
<dbReference type="AlphaFoldDB" id="A0A6P2KU74"/>
<organism evidence="1 2">
    <name type="scientific">Burkholderia aenigmatica</name>
    <dbReference type="NCBI Taxonomy" id="2015348"/>
    <lineage>
        <taxon>Bacteria</taxon>
        <taxon>Pseudomonadati</taxon>
        <taxon>Pseudomonadota</taxon>
        <taxon>Betaproteobacteria</taxon>
        <taxon>Burkholderiales</taxon>
        <taxon>Burkholderiaceae</taxon>
        <taxon>Burkholderia</taxon>
        <taxon>Burkholderia cepacia complex</taxon>
    </lineage>
</organism>
<proteinExistence type="predicted"/>
<protein>
    <submittedName>
        <fullName evidence="1">Uncharacterized protein</fullName>
    </submittedName>
</protein>
<name>A0A6P2KU74_9BURK</name>
<gene>
    <name evidence="1" type="ORF">BLA13014_02581</name>
</gene>
<reference evidence="1 2" key="1">
    <citation type="submission" date="2019-09" db="EMBL/GenBank/DDBJ databases">
        <authorList>
            <person name="Depoorter E."/>
        </authorList>
    </citation>
    <scope>NUCLEOTIDE SEQUENCE [LARGE SCALE GENOMIC DNA]</scope>
    <source>
        <strain evidence="1">LMG 13014</strain>
    </source>
</reference>
<evidence type="ECO:0000313" key="2">
    <source>
        <dbReference type="Proteomes" id="UP000494261"/>
    </source>
</evidence>
<dbReference type="Proteomes" id="UP000494261">
    <property type="component" value="Unassembled WGS sequence"/>
</dbReference>